<proteinExistence type="predicted"/>
<feature type="compositionally biased region" description="Basic and acidic residues" evidence="1">
    <location>
        <begin position="141"/>
        <end position="154"/>
    </location>
</feature>
<feature type="region of interest" description="Disordered" evidence="1">
    <location>
        <begin position="128"/>
        <end position="210"/>
    </location>
</feature>
<feature type="compositionally biased region" description="Basic and acidic residues" evidence="1">
    <location>
        <begin position="81"/>
        <end position="96"/>
    </location>
</feature>
<evidence type="ECO:0000313" key="3">
    <source>
        <dbReference type="Proteomes" id="UP000759537"/>
    </source>
</evidence>
<reference evidence="2" key="1">
    <citation type="submission" date="2019-10" db="EMBL/GenBank/DDBJ databases">
        <authorList>
            <consortium name="DOE Joint Genome Institute"/>
            <person name="Kuo A."/>
            <person name="Miyauchi S."/>
            <person name="Kiss E."/>
            <person name="Drula E."/>
            <person name="Kohler A."/>
            <person name="Sanchez-Garcia M."/>
            <person name="Andreopoulos B."/>
            <person name="Barry K.W."/>
            <person name="Bonito G."/>
            <person name="Buee M."/>
            <person name="Carver A."/>
            <person name="Chen C."/>
            <person name="Cichocki N."/>
            <person name="Clum A."/>
            <person name="Culley D."/>
            <person name="Crous P.W."/>
            <person name="Fauchery L."/>
            <person name="Girlanda M."/>
            <person name="Hayes R."/>
            <person name="Keri Z."/>
            <person name="LaButti K."/>
            <person name="Lipzen A."/>
            <person name="Lombard V."/>
            <person name="Magnuson J."/>
            <person name="Maillard F."/>
            <person name="Morin E."/>
            <person name="Murat C."/>
            <person name="Nolan M."/>
            <person name="Ohm R."/>
            <person name="Pangilinan J."/>
            <person name="Pereira M."/>
            <person name="Perotto S."/>
            <person name="Peter M."/>
            <person name="Riley R."/>
            <person name="Sitrit Y."/>
            <person name="Stielow B."/>
            <person name="Szollosi G."/>
            <person name="Zifcakova L."/>
            <person name="Stursova M."/>
            <person name="Spatafora J.W."/>
            <person name="Tedersoo L."/>
            <person name="Vaario L.-M."/>
            <person name="Yamada A."/>
            <person name="Yan M."/>
            <person name="Wang P."/>
            <person name="Xu J."/>
            <person name="Bruns T."/>
            <person name="Baldrian P."/>
            <person name="Vilgalys R."/>
            <person name="Henrissat B."/>
            <person name="Grigoriev I.V."/>
            <person name="Hibbett D."/>
            <person name="Nagy L.G."/>
            <person name="Martin F.M."/>
        </authorList>
    </citation>
    <scope>NUCLEOTIDE SEQUENCE</scope>
    <source>
        <strain evidence="2">Prilba</strain>
    </source>
</reference>
<reference evidence="2" key="2">
    <citation type="journal article" date="2020" name="Nat. Commun.">
        <title>Large-scale genome sequencing of mycorrhizal fungi provides insights into the early evolution of symbiotic traits.</title>
        <authorList>
            <person name="Miyauchi S."/>
            <person name="Kiss E."/>
            <person name="Kuo A."/>
            <person name="Drula E."/>
            <person name="Kohler A."/>
            <person name="Sanchez-Garcia M."/>
            <person name="Morin E."/>
            <person name="Andreopoulos B."/>
            <person name="Barry K.W."/>
            <person name="Bonito G."/>
            <person name="Buee M."/>
            <person name="Carver A."/>
            <person name="Chen C."/>
            <person name="Cichocki N."/>
            <person name="Clum A."/>
            <person name="Culley D."/>
            <person name="Crous P.W."/>
            <person name="Fauchery L."/>
            <person name="Girlanda M."/>
            <person name="Hayes R.D."/>
            <person name="Keri Z."/>
            <person name="LaButti K."/>
            <person name="Lipzen A."/>
            <person name="Lombard V."/>
            <person name="Magnuson J."/>
            <person name="Maillard F."/>
            <person name="Murat C."/>
            <person name="Nolan M."/>
            <person name="Ohm R.A."/>
            <person name="Pangilinan J."/>
            <person name="Pereira M.F."/>
            <person name="Perotto S."/>
            <person name="Peter M."/>
            <person name="Pfister S."/>
            <person name="Riley R."/>
            <person name="Sitrit Y."/>
            <person name="Stielow J.B."/>
            <person name="Szollosi G."/>
            <person name="Zifcakova L."/>
            <person name="Stursova M."/>
            <person name="Spatafora J.W."/>
            <person name="Tedersoo L."/>
            <person name="Vaario L.M."/>
            <person name="Yamada A."/>
            <person name="Yan M."/>
            <person name="Wang P."/>
            <person name="Xu J."/>
            <person name="Bruns T."/>
            <person name="Baldrian P."/>
            <person name="Vilgalys R."/>
            <person name="Dunand C."/>
            <person name="Henrissat B."/>
            <person name="Grigoriev I.V."/>
            <person name="Hibbett D."/>
            <person name="Nagy L.G."/>
            <person name="Martin F.M."/>
        </authorList>
    </citation>
    <scope>NUCLEOTIDE SEQUENCE</scope>
    <source>
        <strain evidence="2">Prilba</strain>
    </source>
</reference>
<evidence type="ECO:0000313" key="2">
    <source>
        <dbReference type="EMBL" id="KAF8485827.1"/>
    </source>
</evidence>
<gene>
    <name evidence="2" type="ORF">DFH94DRAFT_708341</name>
</gene>
<dbReference type="EMBL" id="WHVB01000002">
    <property type="protein sequence ID" value="KAF8485827.1"/>
    <property type="molecule type" value="Genomic_DNA"/>
</dbReference>
<dbReference type="AlphaFoldDB" id="A0A9P5N447"/>
<feature type="compositionally biased region" description="Polar residues" evidence="1">
    <location>
        <begin position="30"/>
        <end position="60"/>
    </location>
</feature>
<protein>
    <submittedName>
        <fullName evidence="2">Uncharacterized protein</fullName>
    </submittedName>
</protein>
<dbReference type="Proteomes" id="UP000759537">
    <property type="component" value="Unassembled WGS sequence"/>
</dbReference>
<comment type="caution">
    <text evidence="2">The sequence shown here is derived from an EMBL/GenBank/DDBJ whole genome shotgun (WGS) entry which is preliminary data.</text>
</comment>
<dbReference type="OrthoDB" id="10524674at2759"/>
<sequence length="210" mass="22163">MINGVRDLRFSGAEGSGQGEPANAEEQDPKTSVSVNPTSSSGESRAFSNRFSIASESTAVTGRPFNVTPTSEGEDGSGQRSADKVSDGEMKTDVRSDSPQGYEPGTYSLPSPHPAVQGIRGVEVMNQSTDTSSSVYPPFMEDARPRPSTRRTDSGFRASRPSHVTRASTSALSTSRRDAHTILQNPAISVPSYGPFDEGQSGAAPTFEEG</sequence>
<name>A0A9P5N447_9AGAM</name>
<feature type="region of interest" description="Disordered" evidence="1">
    <location>
        <begin position="1"/>
        <end position="116"/>
    </location>
</feature>
<organism evidence="2 3">
    <name type="scientific">Russula ochroleuca</name>
    <dbReference type="NCBI Taxonomy" id="152965"/>
    <lineage>
        <taxon>Eukaryota</taxon>
        <taxon>Fungi</taxon>
        <taxon>Dikarya</taxon>
        <taxon>Basidiomycota</taxon>
        <taxon>Agaricomycotina</taxon>
        <taxon>Agaricomycetes</taxon>
        <taxon>Russulales</taxon>
        <taxon>Russulaceae</taxon>
        <taxon>Russula</taxon>
    </lineage>
</organism>
<evidence type="ECO:0000256" key="1">
    <source>
        <dbReference type="SAM" id="MobiDB-lite"/>
    </source>
</evidence>
<feature type="compositionally biased region" description="Low complexity" evidence="1">
    <location>
        <begin position="165"/>
        <end position="174"/>
    </location>
</feature>
<keyword evidence="3" id="KW-1185">Reference proteome</keyword>
<accession>A0A9P5N447</accession>